<feature type="repeat" description="PPR" evidence="2">
    <location>
        <begin position="583"/>
        <end position="617"/>
    </location>
</feature>
<evidence type="ECO:0000313" key="4">
    <source>
        <dbReference type="EMBL" id="KAG0486999.1"/>
    </source>
</evidence>
<dbReference type="PANTHER" id="PTHR47926">
    <property type="entry name" value="PENTATRICOPEPTIDE REPEAT-CONTAINING PROTEIN"/>
    <property type="match status" value="1"/>
</dbReference>
<dbReference type="AlphaFoldDB" id="A0A835V4D6"/>
<sequence>MDVKTLLSVSISLTSNATFPSRTPSLPKPPPIQCATPAPPFPSAVSNHSCRRKPPKFPERAAFPESLPLHSKNPKSIYRDIQHLARLGKIREALTVLEYLDQRGIPVNPTTFSNLLSAASRCRSLSSVRKIHEHIRINGLQRNEFLLVKLVETYATCGSPMDAKRVFDEISPANVYSWNALLRGHLSGGRRWDHGPLSVFLAMREAGVEVNEYTFSSLLKSFAGSPALTQGMKTHALLIKNAFVGSPSLIKTVLTDMYFKCGKPRMAMKVFGEMPVKDVVLWGTAVAGFAHNKLRWEALECFRWMVNEGIRLNSVLITSILPVLGDLSQRNFGREVHCYVIKQFRTYNPTITIQSGLIDMYCKCRDLVSARRVFNGSSEWNAVSWTALMSGYAYNDRSKQALRTIIWMQQAGVKPDLVTIGTALPICAKLRAWRQGQEIHAFALKHGFLNNVSIETSLMTMYSDCGSLVSSCRVFSGMQRKNVITWTVLIESYLSSGNPTYALEVFRLMLRAHHRPDAVSLCRTLRASGELRALMLGREIHAQVYKLKLQGAPFLVAEVVSMYGKCMDITNAQKMFDGIHVKGSLTWTAIIRAYSFNKLYDEALNMLDRMLSYDFLPNHFTFDAIFSLCDQAGLVSKALEVFDIMVKKYKLNASQEQLDCMIGLLTRAGHFDEVQRFMKLRSILASS</sequence>
<dbReference type="Pfam" id="PF13041">
    <property type="entry name" value="PPR_2"/>
    <property type="match status" value="2"/>
</dbReference>
<accession>A0A835V4D6</accession>
<gene>
    <name evidence="4" type="ORF">HPP92_009094</name>
</gene>
<feature type="region of interest" description="Disordered" evidence="3">
    <location>
        <begin position="18"/>
        <end position="38"/>
    </location>
</feature>
<keyword evidence="1" id="KW-0677">Repeat</keyword>
<reference evidence="4 5" key="1">
    <citation type="journal article" date="2020" name="Nat. Food">
        <title>A phased Vanilla planifolia genome enables genetic improvement of flavour and production.</title>
        <authorList>
            <person name="Hasing T."/>
            <person name="Tang H."/>
            <person name="Brym M."/>
            <person name="Khazi F."/>
            <person name="Huang T."/>
            <person name="Chambers A.H."/>
        </authorList>
    </citation>
    <scope>NUCLEOTIDE SEQUENCE [LARGE SCALE GENOMIC DNA]</scope>
    <source>
        <tissue evidence="4">Leaf</tissue>
    </source>
</reference>
<evidence type="ECO:0008006" key="6">
    <source>
        <dbReference type="Google" id="ProtNLM"/>
    </source>
</evidence>
<dbReference type="InterPro" id="IPR046960">
    <property type="entry name" value="PPR_At4g14850-like_plant"/>
</dbReference>
<feature type="compositionally biased region" description="Pro residues" evidence="3">
    <location>
        <begin position="26"/>
        <end position="38"/>
    </location>
</feature>
<feature type="repeat" description="PPR" evidence="2">
    <location>
        <begin position="482"/>
        <end position="516"/>
    </location>
</feature>
<dbReference type="PANTHER" id="PTHR47926:SF354">
    <property type="entry name" value="REPEAT (PPR-LIKE) SUPERFAMILY PROTEIN, PUTATIVE-RELATED"/>
    <property type="match status" value="1"/>
</dbReference>
<dbReference type="NCBIfam" id="TIGR00756">
    <property type="entry name" value="PPR"/>
    <property type="match status" value="2"/>
</dbReference>
<comment type="caution">
    <text evidence="4">The sequence shown here is derived from an EMBL/GenBank/DDBJ whole genome shotgun (WGS) entry which is preliminary data.</text>
</comment>
<evidence type="ECO:0000313" key="5">
    <source>
        <dbReference type="Proteomes" id="UP000639772"/>
    </source>
</evidence>
<dbReference type="Pfam" id="PF01535">
    <property type="entry name" value="PPR"/>
    <property type="match status" value="3"/>
</dbReference>
<organism evidence="4 5">
    <name type="scientific">Vanilla planifolia</name>
    <name type="common">Vanilla</name>
    <dbReference type="NCBI Taxonomy" id="51239"/>
    <lineage>
        <taxon>Eukaryota</taxon>
        <taxon>Viridiplantae</taxon>
        <taxon>Streptophyta</taxon>
        <taxon>Embryophyta</taxon>
        <taxon>Tracheophyta</taxon>
        <taxon>Spermatophyta</taxon>
        <taxon>Magnoliopsida</taxon>
        <taxon>Liliopsida</taxon>
        <taxon>Asparagales</taxon>
        <taxon>Orchidaceae</taxon>
        <taxon>Vanilloideae</taxon>
        <taxon>Vanilleae</taxon>
        <taxon>Vanilla</taxon>
    </lineage>
</organism>
<dbReference type="OrthoDB" id="1891906at2759"/>
<evidence type="ECO:0000256" key="2">
    <source>
        <dbReference type="PROSITE-ProRule" id="PRU00708"/>
    </source>
</evidence>
<proteinExistence type="predicted"/>
<evidence type="ECO:0000256" key="1">
    <source>
        <dbReference type="ARBA" id="ARBA00022737"/>
    </source>
</evidence>
<dbReference type="GO" id="GO:0003723">
    <property type="term" value="F:RNA binding"/>
    <property type="evidence" value="ECO:0007669"/>
    <property type="project" value="InterPro"/>
</dbReference>
<evidence type="ECO:0000256" key="3">
    <source>
        <dbReference type="SAM" id="MobiDB-lite"/>
    </source>
</evidence>
<dbReference type="GO" id="GO:0009451">
    <property type="term" value="P:RNA modification"/>
    <property type="evidence" value="ECO:0007669"/>
    <property type="project" value="InterPro"/>
</dbReference>
<dbReference type="PROSITE" id="PS51375">
    <property type="entry name" value="PPR"/>
    <property type="match status" value="4"/>
</dbReference>
<dbReference type="InterPro" id="IPR011990">
    <property type="entry name" value="TPR-like_helical_dom_sf"/>
</dbReference>
<dbReference type="Proteomes" id="UP000639772">
    <property type="component" value="Unassembled WGS sequence"/>
</dbReference>
<dbReference type="InterPro" id="IPR002885">
    <property type="entry name" value="PPR_rpt"/>
</dbReference>
<dbReference type="Gene3D" id="1.25.40.10">
    <property type="entry name" value="Tetratricopeptide repeat domain"/>
    <property type="match status" value="5"/>
</dbReference>
<feature type="repeat" description="PPR" evidence="2">
    <location>
        <begin position="381"/>
        <end position="415"/>
    </location>
</feature>
<name>A0A835V4D6_VANPL</name>
<feature type="repeat" description="PPR" evidence="2">
    <location>
        <begin position="174"/>
        <end position="210"/>
    </location>
</feature>
<dbReference type="EMBL" id="JADCNM010000004">
    <property type="protein sequence ID" value="KAG0486999.1"/>
    <property type="molecule type" value="Genomic_DNA"/>
</dbReference>
<protein>
    <recommendedName>
        <fullName evidence="6">Pentatricopeptide repeat-containing protein At1g71460, chloroplastic</fullName>
    </recommendedName>
</protein>